<dbReference type="EMBL" id="VIGV01000004">
    <property type="protein sequence ID" value="TWS23331.1"/>
    <property type="molecule type" value="Genomic_DNA"/>
</dbReference>
<gene>
    <name evidence="1" type="ORF">FK268_13625</name>
</gene>
<dbReference type="Proteomes" id="UP000319792">
    <property type="component" value="Unassembled WGS sequence"/>
</dbReference>
<sequence>MSIARAALASALQRAFAEAGAPPSTDVAQSGVGITEQQIREWRSGNNLPATFKELEPLIAYLQVAATAATWKAPNLACDNVTGWPMTHWRELWAAAMNADCGKRGGD</sequence>
<accession>A0A5C5RM85</accession>
<keyword evidence="2" id="KW-1185">Reference proteome</keyword>
<dbReference type="AlphaFoldDB" id="A0A5C5RM85"/>
<dbReference type="RefSeq" id="WP_146434887.1">
    <property type="nucleotide sequence ID" value="NZ_VIGV01000004.1"/>
</dbReference>
<organism evidence="1 2">
    <name type="scientific">Tsukamurella sputi</name>
    <dbReference type="NCBI Taxonomy" id="2591848"/>
    <lineage>
        <taxon>Bacteria</taxon>
        <taxon>Bacillati</taxon>
        <taxon>Actinomycetota</taxon>
        <taxon>Actinomycetes</taxon>
        <taxon>Mycobacteriales</taxon>
        <taxon>Tsukamurellaceae</taxon>
        <taxon>Tsukamurella</taxon>
    </lineage>
</organism>
<protein>
    <recommendedName>
        <fullName evidence="3">XRE family transcriptional regulator</fullName>
    </recommendedName>
</protein>
<evidence type="ECO:0000313" key="2">
    <source>
        <dbReference type="Proteomes" id="UP000319792"/>
    </source>
</evidence>
<evidence type="ECO:0000313" key="1">
    <source>
        <dbReference type="EMBL" id="TWS23331.1"/>
    </source>
</evidence>
<reference evidence="1 2" key="2">
    <citation type="submission" date="2019-08" db="EMBL/GenBank/DDBJ databases">
        <title>Tsukamurella conjunctivitidis sp. nov., Tsukamurella assacharolytica sp. nov. and Tsukamurella sputae sp. nov. isolated from patients with conjunctivitis, bacteraemia (lymphoma) and respiratory infection (sputum) in Hong Kong.</title>
        <authorList>
            <person name="Fok K.M.N."/>
            <person name="Fong J.Y.H."/>
        </authorList>
    </citation>
    <scope>NUCLEOTIDE SEQUENCE [LARGE SCALE GENOMIC DNA]</scope>
    <source>
        <strain evidence="1 2">HKU70</strain>
    </source>
</reference>
<reference evidence="1 2" key="1">
    <citation type="submission" date="2019-06" db="EMBL/GenBank/DDBJ databases">
        <authorList>
            <person name="Teng J.L.L."/>
            <person name="Lee H.H."/>
            <person name="Lau S.K.P."/>
            <person name="Woo P.C.Y."/>
        </authorList>
    </citation>
    <scope>NUCLEOTIDE SEQUENCE [LARGE SCALE GENOMIC DNA]</scope>
    <source>
        <strain evidence="1 2">HKU70</strain>
    </source>
</reference>
<proteinExistence type="predicted"/>
<evidence type="ECO:0008006" key="3">
    <source>
        <dbReference type="Google" id="ProtNLM"/>
    </source>
</evidence>
<name>A0A5C5RM85_9ACTN</name>
<comment type="caution">
    <text evidence="1">The sequence shown here is derived from an EMBL/GenBank/DDBJ whole genome shotgun (WGS) entry which is preliminary data.</text>
</comment>
<dbReference type="OrthoDB" id="4775462at2"/>